<evidence type="ECO:0000256" key="4">
    <source>
        <dbReference type="ARBA" id="ARBA00023163"/>
    </source>
</evidence>
<dbReference type="Pfam" id="PF00126">
    <property type="entry name" value="HTH_1"/>
    <property type="match status" value="1"/>
</dbReference>
<dbReference type="InterPro" id="IPR050950">
    <property type="entry name" value="HTH-type_LysR_regulators"/>
</dbReference>
<proteinExistence type="inferred from homology"/>
<dbReference type="STRING" id="1527607.SAMN05428957_1033"/>
<keyword evidence="2" id="KW-0805">Transcription regulation</keyword>
<dbReference type="GO" id="GO:0005829">
    <property type="term" value="C:cytosol"/>
    <property type="evidence" value="ECO:0007669"/>
    <property type="project" value="TreeGrafter"/>
</dbReference>
<dbReference type="PROSITE" id="PS50931">
    <property type="entry name" value="HTH_LYSR"/>
    <property type="match status" value="1"/>
</dbReference>
<dbReference type="PANTHER" id="PTHR30419:SF2">
    <property type="entry name" value="LYSR FAMILY TRANSCRIPTIONAL REGULATOR"/>
    <property type="match status" value="1"/>
</dbReference>
<evidence type="ECO:0000313" key="7">
    <source>
        <dbReference type="EMBL" id="SDM17829.1"/>
    </source>
</evidence>
<dbReference type="CDD" id="cd08421">
    <property type="entry name" value="PBP2_LTTR_like_1"/>
    <property type="match status" value="1"/>
</dbReference>
<comment type="similarity">
    <text evidence="1">Belongs to the LysR transcriptional regulatory family.</text>
</comment>
<evidence type="ECO:0000256" key="1">
    <source>
        <dbReference type="ARBA" id="ARBA00009437"/>
    </source>
</evidence>
<dbReference type="RefSeq" id="WP_091568581.1">
    <property type="nucleotide sequence ID" value="NZ_FNHP01000003.1"/>
</dbReference>
<dbReference type="InterPro" id="IPR000847">
    <property type="entry name" value="LysR_HTH_N"/>
</dbReference>
<protein>
    <submittedName>
        <fullName evidence="7">DNA-binding transcriptional regulator, LysR family</fullName>
    </submittedName>
</protein>
<accession>A0A1G9R3J6</accession>
<sequence>MKSERSFARRIDLTSLQLFVAVCETGSIGRAAQQEFIAASAVSKRLADLEGAMGTPLVYRHSRGVAPTPAGESLLHHARNVLLGLERMHGELSEYAGGVRGHVRMHANISAIVQFLPEDLGAFARAHSQIKIDLHERLSPEVLAAVHEGAADLGLCQAPAAGLAEGLQCRPYRSDELVLVVPQGHVLQGRAAIKFEDILDCDIVGLHAGSSISLAMRAAAAQAGRPLRQRIQVTGLDAMCRMIDNGLGVGLLPARAFALMQGLGRLATVALDEPWARRTLVLVARDFAALPASARLLAEHLAPQAGAPPERVAAPSRAARPQPGAVAV</sequence>
<dbReference type="Pfam" id="PF03466">
    <property type="entry name" value="LysR_substrate"/>
    <property type="match status" value="1"/>
</dbReference>
<dbReference type="FunFam" id="1.10.10.10:FF:000001">
    <property type="entry name" value="LysR family transcriptional regulator"/>
    <property type="match status" value="1"/>
</dbReference>
<gene>
    <name evidence="7" type="ORF">SAMN05428957_1033</name>
</gene>
<keyword evidence="8" id="KW-1185">Reference proteome</keyword>
<evidence type="ECO:0000259" key="6">
    <source>
        <dbReference type="PROSITE" id="PS50931"/>
    </source>
</evidence>
<dbReference type="AlphaFoldDB" id="A0A1G9R3J6"/>
<organism evidence="7 8">
    <name type="scientific">Oryzisolibacter propanilivorax</name>
    <dbReference type="NCBI Taxonomy" id="1527607"/>
    <lineage>
        <taxon>Bacteria</taxon>
        <taxon>Pseudomonadati</taxon>
        <taxon>Pseudomonadota</taxon>
        <taxon>Betaproteobacteria</taxon>
        <taxon>Burkholderiales</taxon>
        <taxon>Comamonadaceae</taxon>
        <taxon>Oryzisolibacter</taxon>
    </lineage>
</organism>
<keyword evidence="4" id="KW-0804">Transcription</keyword>
<dbReference type="InterPro" id="IPR036390">
    <property type="entry name" value="WH_DNA-bd_sf"/>
</dbReference>
<dbReference type="Proteomes" id="UP000198552">
    <property type="component" value="Unassembled WGS sequence"/>
</dbReference>
<evidence type="ECO:0000313" key="8">
    <source>
        <dbReference type="Proteomes" id="UP000198552"/>
    </source>
</evidence>
<feature type="domain" description="HTH lysR-type" evidence="6">
    <location>
        <begin position="11"/>
        <end position="68"/>
    </location>
</feature>
<dbReference type="GO" id="GO:0003700">
    <property type="term" value="F:DNA-binding transcription factor activity"/>
    <property type="evidence" value="ECO:0007669"/>
    <property type="project" value="InterPro"/>
</dbReference>
<evidence type="ECO:0000256" key="3">
    <source>
        <dbReference type="ARBA" id="ARBA00023125"/>
    </source>
</evidence>
<dbReference type="OrthoDB" id="9785974at2"/>
<dbReference type="Gene3D" id="3.40.190.290">
    <property type="match status" value="1"/>
</dbReference>
<dbReference type="InterPro" id="IPR005119">
    <property type="entry name" value="LysR_subst-bd"/>
</dbReference>
<name>A0A1G9R3J6_9BURK</name>
<dbReference type="SUPFAM" id="SSF53850">
    <property type="entry name" value="Periplasmic binding protein-like II"/>
    <property type="match status" value="1"/>
</dbReference>
<dbReference type="EMBL" id="FNHP01000003">
    <property type="protein sequence ID" value="SDM17829.1"/>
    <property type="molecule type" value="Genomic_DNA"/>
</dbReference>
<dbReference type="SUPFAM" id="SSF46785">
    <property type="entry name" value="Winged helix' DNA-binding domain"/>
    <property type="match status" value="1"/>
</dbReference>
<dbReference type="Gene3D" id="1.10.10.10">
    <property type="entry name" value="Winged helix-like DNA-binding domain superfamily/Winged helix DNA-binding domain"/>
    <property type="match status" value="1"/>
</dbReference>
<evidence type="ECO:0000256" key="2">
    <source>
        <dbReference type="ARBA" id="ARBA00023015"/>
    </source>
</evidence>
<dbReference type="InterPro" id="IPR036388">
    <property type="entry name" value="WH-like_DNA-bd_sf"/>
</dbReference>
<evidence type="ECO:0000256" key="5">
    <source>
        <dbReference type="SAM" id="MobiDB-lite"/>
    </source>
</evidence>
<reference evidence="8" key="1">
    <citation type="submission" date="2016-10" db="EMBL/GenBank/DDBJ databases">
        <authorList>
            <person name="Varghese N."/>
            <person name="Submissions S."/>
        </authorList>
    </citation>
    <scope>NUCLEOTIDE SEQUENCE [LARGE SCALE GENOMIC DNA]</scope>
    <source>
        <strain evidence="8">EPL6</strain>
    </source>
</reference>
<keyword evidence="3 7" id="KW-0238">DNA-binding</keyword>
<dbReference type="PANTHER" id="PTHR30419">
    <property type="entry name" value="HTH-TYPE TRANSCRIPTIONAL REGULATOR YBHD"/>
    <property type="match status" value="1"/>
</dbReference>
<dbReference type="GO" id="GO:0003677">
    <property type="term" value="F:DNA binding"/>
    <property type="evidence" value="ECO:0007669"/>
    <property type="project" value="UniProtKB-KW"/>
</dbReference>
<feature type="region of interest" description="Disordered" evidence="5">
    <location>
        <begin position="307"/>
        <end position="328"/>
    </location>
</feature>